<evidence type="ECO:0000313" key="6">
    <source>
        <dbReference type="EMBL" id="MDK6275108.1"/>
    </source>
</evidence>
<organism evidence="6 7">
    <name type="scientific">Pseudoglutamicibacter cumminsii</name>
    <dbReference type="NCBI Taxonomy" id="156979"/>
    <lineage>
        <taxon>Bacteria</taxon>
        <taxon>Bacillati</taxon>
        <taxon>Actinomycetota</taxon>
        <taxon>Actinomycetes</taxon>
        <taxon>Micrococcales</taxon>
        <taxon>Micrococcaceae</taxon>
        <taxon>Pseudoglutamicibacter</taxon>
    </lineage>
</organism>
<name>A0AAP4C8E5_9MICC</name>
<dbReference type="Proteomes" id="UP001240483">
    <property type="component" value="Unassembled WGS sequence"/>
</dbReference>
<dbReference type="SMART" id="SM00490">
    <property type="entry name" value="HELICc"/>
    <property type="match status" value="1"/>
</dbReference>
<dbReference type="InterPro" id="IPR018973">
    <property type="entry name" value="MZB"/>
</dbReference>
<dbReference type="InterPro" id="IPR027417">
    <property type="entry name" value="P-loop_NTPase"/>
</dbReference>
<keyword evidence="6" id="KW-0347">Helicase</keyword>
<dbReference type="Pfam" id="PF09369">
    <property type="entry name" value="MZB"/>
    <property type="match status" value="1"/>
</dbReference>
<dbReference type="EMBL" id="JASODW010000004">
    <property type="protein sequence ID" value="MDK6275108.1"/>
    <property type="molecule type" value="Genomic_DNA"/>
</dbReference>
<dbReference type="PROSITE" id="PS51192">
    <property type="entry name" value="HELICASE_ATP_BIND_1"/>
    <property type="match status" value="1"/>
</dbReference>
<dbReference type="GO" id="GO:0043138">
    <property type="term" value="F:3'-5' DNA helicase activity"/>
    <property type="evidence" value="ECO:0007669"/>
    <property type="project" value="TreeGrafter"/>
</dbReference>
<evidence type="ECO:0000259" key="4">
    <source>
        <dbReference type="PROSITE" id="PS51192"/>
    </source>
</evidence>
<comment type="caution">
    <text evidence="6">The sequence shown here is derived from an EMBL/GenBank/DDBJ whole genome shotgun (WGS) entry which is preliminary data.</text>
</comment>
<feature type="compositionally biased region" description="Low complexity" evidence="3">
    <location>
        <begin position="303"/>
        <end position="313"/>
    </location>
</feature>
<evidence type="ECO:0000259" key="5">
    <source>
        <dbReference type="PROSITE" id="PS51194"/>
    </source>
</evidence>
<accession>A0AAP4C8E5</accession>
<keyword evidence="1" id="KW-0547">Nucleotide-binding</keyword>
<feature type="domain" description="Helicase C-terminal" evidence="5">
    <location>
        <begin position="1039"/>
        <end position="1211"/>
    </location>
</feature>
<dbReference type="InterPro" id="IPR001650">
    <property type="entry name" value="Helicase_C-like"/>
</dbReference>
<evidence type="ECO:0000256" key="3">
    <source>
        <dbReference type="SAM" id="MobiDB-lite"/>
    </source>
</evidence>
<sequence>MSSLIPTHASAQITEGLAEYLTTTFALSEDLTAQQLRDFLMDPENGMFYGPYVRTRLPYAPAQNWAGVLGWLPEYFQPYHHQAEAFRRLSSLDPKTGEPRRPEPTLVVTGTGSGKTESFLYPILDHCRRVRSSGGNAPGIKALIMYPMNALAADQERRLAQLLSDEAALAGVTAGLYTGEVSSGGRRTVSENGLITDRAVIRDTPPDILLTNYKMLDQLLLRPEDAPLWEKSAESLQYLVLDEFHSYDAAQGTDVAMLLRRLGLKLKQHQPEGFLTEEESARPLGRVTPVATSATLGGKDAGSEGSSAGHSSGRSDMLAFAYTVFGERLSGDAIVGETILDVQDWQATIPQLTKYTVPKSPAPERETIEEIVNDVRASTEAGTPYADAVHHTIAVRLWGPALGTHAIPSIEASIAAMADNPVVAKILEAAATPIPLDNPEHGAPGSPDVIITPLIERVFTHEELRGHRELYLEFLAILLSEIAYLRAAFGAEHGWNGKKIPGVETHLWVREISRIDRAVGSLDAIDENASENLGGGPRASRVFRWSDDGVVGPSTRTDASVSTRGWLPAIYCRRCGRSGWMFAAQPGGDSYEIRAQEIRKISITSKELQRPLIDATSEVAFGEFRSEDAASRVKWLNLDLPGLLDEQPETEMLEESPVAPVLVYAGEDVEERAKKEQCPSCGEDDAIRYLGSSVATLLSVTLSNLYGMDELDAAEKKTLVFTDSVQDAAHRAGFVQNRARAFALRSRMWRAVVSLAEDREGYGSPVPLSLMSDRIIEHAKQETGEAAQDRALFELLPSNLKNSPRYSAVWDAKAPAKERQKARTNLRERINFDLALHFGDRVDLPRSLVNTGTLTVGVDVDNAVLLEAAKNASQGLIESPATDQELLAWARGTIEYMRISGGVDHVWLKEYLREDCNPYLLNRREARSKGVPGFPPGGSPKFPRTGPALKGVKSKRNNSATMSVSAQQGWYARWTKHMLSTSVASGFDAANHATVLFQQLEYAEVLRSYPTASGGRVYALSPANIVLQEEEHARVLECPICRLRVGLNAHGRAAMNQARCFTLSCTGRFTEVPVEDNYYKHLYRSKNTRTIVSAEHTGLIDTKLRKQIEDQFKLPASQQPADAPNVLVATPTLEMGIDIGDLSTVMLSSMPATVASYVQRVGRAGRLSGNSLIIALVRGRGRALTKLEHPLETIAGAVTAPAAYLSARDIIHRQFLAYVLDTSDVLSQTPDLTDARGVFSSTDGPSLLDAIEEAAAGGFEDMVAEFSATIAEHTTPEVLEELAGWAGASGGLIADIQNARQRWVDTYHSLLKRQQTLEHRHEEIESHTRRRLDQEGLKAAGTGTAAGAGAADNSGEWISRADLVRKGLISEELLNESDANRAALIFVRSQLKKHTQEYWIGALERYGLLPNFTLLDDTVEFDLSVRSFSEEKQAFESQTYNVNRGISSALTELAPGNTFYFQGVGARIDSVEMGEHHSALTQWRLCPECSYSEPTGAVLSSVPEAVVPAPAAGACPSCGSLEFADRDQLVDVVEMTKVYATVDAHRSAISDAHDDRTSARFSTQLSFNVPEGGTGQAWYLTGTGFGMEYLQHVDMRWLNLGRVGGGPRRMFAHKEREVSLFRVCEACGHLDSLVGSNHWYDHAAWCKHRHATEEHSINFALGRSLGTQGVLIHLPAMFGVMESTTLPSLIAALKLGFKEYLGGNPDHLDVEPVRVESDGIPIDMLLVHDTIPGGTGYLAQFTRPEHVRQLFEVTYQRLTTCHCRDEERLACPSCLLPFARSSEIQYTSRSAAVAVIGKILADDLHIPADTNPMEQAWDATNITTRKPEQTHQSKLELRFIEQLREDLQKAGANVYAVMNGNYANWTITFPSSPHVWSMKEQVNLGRTIPDVVFSTPDPEVRDIAVYLDGAAFHASEIHNRVADDFRKRNELHADGYLPWTLTWEDLETRQAVARGESLDPPIWGQPDYHGLFAMQTGLAVSFVEQVEHDSFTLLLAILRDPTAAWDQLTNMAFFEAVFDESVPGGTIEKTHLQAVTMTYLQKERKVSFDAANVANTLDAWRLFVGFANLTYLRRNGIKVEVLDPAAAEASRDENVELGEAAVAVEEPAAGAVEEPSAEPAAVSEAWVAVLEEYEGEDDVLTSLNLMLGAGLPGPDEDSIGDEINGIPVVAAWPGKVVLLFADSEPEDAEELTRAGYSAYTADFETLPPELAEALS</sequence>
<keyword evidence="6" id="KW-0378">Hydrolase</keyword>
<dbReference type="RefSeq" id="WP_285333065.1">
    <property type="nucleotide sequence ID" value="NZ_JASODW010000004.1"/>
</dbReference>
<dbReference type="GO" id="GO:0005524">
    <property type="term" value="F:ATP binding"/>
    <property type="evidence" value="ECO:0007669"/>
    <property type="project" value="UniProtKB-KW"/>
</dbReference>
<dbReference type="Pfam" id="PF00270">
    <property type="entry name" value="DEAD"/>
    <property type="match status" value="1"/>
</dbReference>
<dbReference type="PANTHER" id="PTHR47957">
    <property type="entry name" value="ATP-DEPENDENT HELICASE HRQ1"/>
    <property type="match status" value="1"/>
</dbReference>
<dbReference type="GO" id="GO:0006289">
    <property type="term" value="P:nucleotide-excision repair"/>
    <property type="evidence" value="ECO:0007669"/>
    <property type="project" value="TreeGrafter"/>
</dbReference>
<reference evidence="6" key="1">
    <citation type="submission" date="2023-05" db="EMBL/GenBank/DDBJ databases">
        <title>Cataloging the Phylogenetic Diversity of Human Bladder Bacteria.</title>
        <authorList>
            <person name="Du J."/>
        </authorList>
    </citation>
    <scope>NUCLEOTIDE SEQUENCE</scope>
    <source>
        <strain evidence="6">UMB9978</strain>
    </source>
</reference>
<evidence type="ECO:0000256" key="2">
    <source>
        <dbReference type="ARBA" id="ARBA00022840"/>
    </source>
</evidence>
<dbReference type="Gene3D" id="3.40.50.300">
    <property type="entry name" value="P-loop containing nucleotide triphosphate hydrolases"/>
    <property type="match status" value="2"/>
</dbReference>
<dbReference type="InterPro" id="IPR011545">
    <property type="entry name" value="DEAD/DEAH_box_helicase_dom"/>
</dbReference>
<feature type="region of interest" description="Disordered" evidence="3">
    <location>
        <begin position="91"/>
        <end position="111"/>
    </location>
</feature>
<dbReference type="SUPFAM" id="SSF52540">
    <property type="entry name" value="P-loop containing nucleoside triphosphate hydrolases"/>
    <property type="match status" value="1"/>
</dbReference>
<feature type="region of interest" description="Disordered" evidence="3">
    <location>
        <begin position="293"/>
        <end position="313"/>
    </location>
</feature>
<dbReference type="InterPro" id="IPR014001">
    <property type="entry name" value="Helicase_ATP-bd"/>
</dbReference>
<gene>
    <name evidence="6" type="ORF">QP116_05065</name>
</gene>
<dbReference type="Pfam" id="PF00271">
    <property type="entry name" value="Helicase_C"/>
    <property type="match status" value="1"/>
</dbReference>
<dbReference type="SMART" id="SM00487">
    <property type="entry name" value="DEXDc"/>
    <property type="match status" value="1"/>
</dbReference>
<protein>
    <submittedName>
        <fullName evidence="6">DEAD/DEAH box helicase</fullName>
    </submittedName>
</protein>
<dbReference type="PROSITE" id="PS51194">
    <property type="entry name" value="HELICASE_CTER"/>
    <property type="match status" value="1"/>
</dbReference>
<evidence type="ECO:0000256" key="1">
    <source>
        <dbReference type="ARBA" id="ARBA00022741"/>
    </source>
</evidence>
<dbReference type="PANTHER" id="PTHR47957:SF3">
    <property type="entry name" value="ATP-DEPENDENT HELICASE HRQ1"/>
    <property type="match status" value="1"/>
</dbReference>
<proteinExistence type="predicted"/>
<dbReference type="GO" id="GO:0036297">
    <property type="term" value="P:interstrand cross-link repair"/>
    <property type="evidence" value="ECO:0007669"/>
    <property type="project" value="TreeGrafter"/>
</dbReference>
<feature type="domain" description="Helicase ATP-binding" evidence="4">
    <location>
        <begin position="96"/>
        <end position="314"/>
    </location>
</feature>
<evidence type="ECO:0000313" key="7">
    <source>
        <dbReference type="Proteomes" id="UP001240483"/>
    </source>
</evidence>
<dbReference type="GO" id="GO:0003676">
    <property type="term" value="F:nucleic acid binding"/>
    <property type="evidence" value="ECO:0007669"/>
    <property type="project" value="InterPro"/>
</dbReference>
<keyword evidence="2" id="KW-0067">ATP-binding</keyword>